<reference evidence="3 5" key="2">
    <citation type="submission" date="2020-08" db="EMBL/GenBank/DDBJ databases">
        <title>Genomic Encyclopedia of Type Strains, Phase IV (KMG-IV): sequencing the most valuable type-strain genomes for metagenomic binning, comparative biology and taxonomic classification.</title>
        <authorList>
            <person name="Goeker M."/>
        </authorList>
    </citation>
    <scope>NUCLEOTIDE SEQUENCE [LARGE SCALE GENOMIC DNA]</scope>
    <source>
        <strain evidence="3 5">DSM 10368</strain>
    </source>
</reference>
<evidence type="ECO:0000313" key="4">
    <source>
        <dbReference type="Proteomes" id="UP000075755"/>
    </source>
</evidence>
<accession>A0AAC8YVR8</accession>
<keyword evidence="1" id="KW-0472">Membrane</keyword>
<keyword evidence="1" id="KW-1133">Transmembrane helix</keyword>
<keyword evidence="5" id="KW-1185">Reference proteome</keyword>
<keyword evidence="2" id="KW-0614">Plasmid</keyword>
<evidence type="ECO:0000313" key="2">
    <source>
        <dbReference type="EMBL" id="AMS45189.1"/>
    </source>
</evidence>
<dbReference type="KEGG" id="aak:AA2016_6292"/>
<dbReference type="AlphaFoldDB" id="A0AAC8YVR8"/>
<evidence type="ECO:0000313" key="3">
    <source>
        <dbReference type="EMBL" id="MBB3705052.1"/>
    </source>
</evidence>
<evidence type="ECO:0000313" key="5">
    <source>
        <dbReference type="Proteomes" id="UP000577697"/>
    </source>
</evidence>
<dbReference type="EMBL" id="JACICB010000004">
    <property type="protein sequence ID" value="MBB3705052.1"/>
    <property type="molecule type" value="Genomic_DNA"/>
</dbReference>
<dbReference type="Proteomes" id="UP000075755">
    <property type="component" value="Plasmid pAA02"/>
</dbReference>
<organism evidence="2 4">
    <name type="scientific">Aminobacter aminovorans</name>
    <name type="common">Chelatobacter heintzii</name>
    <dbReference type="NCBI Taxonomy" id="83263"/>
    <lineage>
        <taxon>Bacteria</taxon>
        <taxon>Pseudomonadati</taxon>
        <taxon>Pseudomonadota</taxon>
        <taxon>Alphaproteobacteria</taxon>
        <taxon>Hyphomicrobiales</taxon>
        <taxon>Phyllobacteriaceae</taxon>
        <taxon>Aminobacter</taxon>
    </lineage>
</organism>
<evidence type="ECO:0000256" key="1">
    <source>
        <dbReference type="SAM" id="Phobius"/>
    </source>
</evidence>
<dbReference type="Proteomes" id="UP000577697">
    <property type="component" value="Unassembled WGS sequence"/>
</dbReference>
<gene>
    <name evidence="2" type="ORF">AA2016_6292</name>
    <name evidence="3" type="ORF">FHS67_001362</name>
</gene>
<reference evidence="2 4" key="1">
    <citation type="submission" date="2016-03" db="EMBL/GenBank/DDBJ databases">
        <title>Complete genome of Aminobacter aminovorans KCTC 2477.</title>
        <authorList>
            <person name="Kim K.M."/>
        </authorList>
    </citation>
    <scope>NUCLEOTIDE SEQUENCE [LARGE SCALE GENOMIC DNA]</scope>
    <source>
        <strain evidence="2 4">KCTC 2477</strain>
        <plasmid evidence="2 4">pAA02</plasmid>
    </source>
</reference>
<feature type="transmembrane region" description="Helical" evidence="1">
    <location>
        <begin position="12"/>
        <end position="31"/>
    </location>
</feature>
<protein>
    <submittedName>
        <fullName evidence="2">Uncharacterized protein</fullName>
    </submittedName>
</protein>
<sequence>MNDQDSGSTLVPMLVAGLVLVTVGYAVIMMFV</sequence>
<geneLocation type="plasmid" evidence="2 4">
    <name>pAA02</name>
</geneLocation>
<proteinExistence type="predicted"/>
<dbReference type="EMBL" id="CP015007">
    <property type="protein sequence ID" value="AMS45189.1"/>
    <property type="molecule type" value="Genomic_DNA"/>
</dbReference>
<keyword evidence="1" id="KW-0812">Transmembrane</keyword>
<name>A0AAC8YVR8_AMIAI</name>